<evidence type="ECO:0000256" key="7">
    <source>
        <dbReference type="SAM" id="Phobius"/>
    </source>
</evidence>
<dbReference type="RefSeq" id="WP_127803367.1">
    <property type="nucleotide sequence ID" value="NZ_SACY01000002.1"/>
</dbReference>
<keyword evidence="3 7" id="KW-1133">Transmembrane helix</keyword>
<keyword evidence="6 7" id="KW-0472">Membrane</keyword>
<feature type="transmembrane region" description="Helical" evidence="7">
    <location>
        <begin position="87"/>
        <end position="106"/>
    </location>
</feature>
<proteinExistence type="predicted"/>
<dbReference type="OrthoDB" id="9770329at2"/>
<evidence type="ECO:0000256" key="1">
    <source>
        <dbReference type="ARBA" id="ARBA00004127"/>
    </source>
</evidence>
<dbReference type="GO" id="GO:0016020">
    <property type="term" value="C:membrane"/>
    <property type="evidence" value="ECO:0007669"/>
    <property type="project" value="GOC"/>
</dbReference>
<name>A0A437PUP6_9BACT</name>
<keyword evidence="4" id="KW-0560">Oxidoreductase</keyword>
<reference evidence="9 10" key="1">
    <citation type="submission" date="2019-01" db="EMBL/GenBank/DDBJ databases">
        <authorList>
            <person name="Chen W.-M."/>
        </authorList>
    </citation>
    <scope>NUCLEOTIDE SEQUENCE [LARGE SCALE GENOMIC DNA]</scope>
    <source>
        <strain evidence="9 10">FSY-15</strain>
    </source>
</reference>
<feature type="transmembrane region" description="Helical" evidence="7">
    <location>
        <begin position="45"/>
        <end position="67"/>
    </location>
</feature>
<dbReference type="InterPro" id="IPR051689">
    <property type="entry name" value="Sterol_desaturase/TMEM195"/>
</dbReference>
<dbReference type="InterPro" id="IPR006694">
    <property type="entry name" value="Fatty_acid_hydroxylase"/>
</dbReference>
<dbReference type="PANTHER" id="PTHR21624">
    <property type="entry name" value="STEROL DESATURASE-RELATED PROTEIN"/>
    <property type="match status" value="1"/>
</dbReference>
<keyword evidence="5" id="KW-0443">Lipid metabolism</keyword>
<dbReference type="GO" id="GO:0050479">
    <property type="term" value="F:glyceryl-ether monooxygenase activity"/>
    <property type="evidence" value="ECO:0007669"/>
    <property type="project" value="TreeGrafter"/>
</dbReference>
<evidence type="ECO:0000256" key="4">
    <source>
        <dbReference type="ARBA" id="ARBA00023002"/>
    </source>
</evidence>
<keyword evidence="10" id="KW-1185">Reference proteome</keyword>
<feature type="transmembrane region" description="Helical" evidence="7">
    <location>
        <begin position="14"/>
        <end position="33"/>
    </location>
</feature>
<dbReference type="GO" id="GO:0006643">
    <property type="term" value="P:membrane lipid metabolic process"/>
    <property type="evidence" value="ECO:0007669"/>
    <property type="project" value="TreeGrafter"/>
</dbReference>
<dbReference type="Proteomes" id="UP000282832">
    <property type="component" value="Unassembled WGS sequence"/>
</dbReference>
<dbReference type="GO" id="GO:0012505">
    <property type="term" value="C:endomembrane system"/>
    <property type="evidence" value="ECO:0007669"/>
    <property type="project" value="UniProtKB-SubCell"/>
</dbReference>
<sequence>MVEYFEHIPSTHRALILAFGISFFWILEGLIPLKNLQYQKWKHARLNFILTASTIVINFLFAKLIILTIDWCQTNSFGILFFLPKNLILQLVSGLLLLDLISAYFIHWLEHQIKWMWHFHVVHHSDEYVDTTTANRHHPGESVLRAIFTWIAVGLVGAPIWLLMLYQSVSVVLSQFNHANIQIPQKIDKFLSWIIVSPNMHKVHHHWMQPETDSNYGNIFSIWDRIFRTFREMDLGKLRYGIDTKWKVKSGK</sequence>
<dbReference type="GO" id="GO:0008610">
    <property type="term" value="P:lipid biosynthetic process"/>
    <property type="evidence" value="ECO:0007669"/>
    <property type="project" value="InterPro"/>
</dbReference>
<protein>
    <submittedName>
        <fullName evidence="9">Sterol desaturase family protein</fullName>
    </submittedName>
</protein>
<evidence type="ECO:0000256" key="2">
    <source>
        <dbReference type="ARBA" id="ARBA00022692"/>
    </source>
</evidence>
<evidence type="ECO:0000256" key="5">
    <source>
        <dbReference type="ARBA" id="ARBA00023098"/>
    </source>
</evidence>
<dbReference type="AlphaFoldDB" id="A0A437PUP6"/>
<dbReference type="GO" id="GO:0005506">
    <property type="term" value="F:iron ion binding"/>
    <property type="evidence" value="ECO:0007669"/>
    <property type="project" value="InterPro"/>
</dbReference>
<comment type="subcellular location">
    <subcellularLocation>
        <location evidence="1">Endomembrane system</location>
        <topology evidence="1">Multi-pass membrane protein</topology>
    </subcellularLocation>
</comment>
<feature type="domain" description="Fatty acid hydroxylase" evidence="8">
    <location>
        <begin position="95"/>
        <end position="229"/>
    </location>
</feature>
<organism evidence="9 10">
    <name type="scientific">Sandaracinomonas limnophila</name>
    <dbReference type="NCBI Taxonomy" id="1862386"/>
    <lineage>
        <taxon>Bacteria</taxon>
        <taxon>Pseudomonadati</taxon>
        <taxon>Bacteroidota</taxon>
        <taxon>Cytophagia</taxon>
        <taxon>Cytophagales</taxon>
        <taxon>Flectobacillaceae</taxon>
        <taxon>Sandaracinomonas</taxon>
    </lineage>
</organism>
<gene>
    <name evidence="9" type="ORF">EOJ36_06055</name>
</gene>
<evidence type="ECO:0000256" key="6">
    <source>
        <dbReference type="ARBA" id="ARBA00023136"/>
    </source>
</evidence>
<evidence type="ECO:0000313" key="10">
    <source>
        <dbReference type="Proteomes" id="UP000282832"/>
    </source>
</evidence>
<dbReference type="Pfam" id="PF04116">
    <property type="entry name" value="FA_hydroxylase"/>
    <property type="match status" value="1"/>
</dbReference>
<dbReference type="PANTHER" id="PTHR21624:SF1">
    <property type="entry name" value="ALKYLGLYCEROL MONOOXYGENASE"/>
    <property type="match status" value="1"/>
</dbReference>
<feature type="transmembrane region" description="Helical" evidence="7">
    <location>
        <begin position="146"/>
        <end position="166"/>
    </location>
</feature>
<evidence type="ECO:0000313" key="9">
    <source>
        <dbReference type="EMBL" id="RVU25976.1"/>
    </source>
</evidence>
<accession>A0A437PUP6</accession>
<keyword evidence="2 7" id="KW-0812">Transmembrane</keyword>
<comment type="caution">
    <text evidence="9">The sequence shown here is derived from an EMBL/GenBank/DDBJ whole genome shotgun (WGS) entry which is preliminary data.</text>
</comment>
<dbReference type="EMBL" id="SACY01000002">
    <property type="protein sequence ID" value="RVU25976.1"/>
    <property type="molecule type" value="Genomic_DNA"/>
</dbReference>
<evidence type="ECO:0000259" key="8">
    <source>
        <dbReference type="Pfam" id="PF04116"/>
    </source>
</evidence>
<evidence type="ECO:0000256" key="3">
    <source>
        <dbReference type="ARBA" id="ARBA00022989"/>
    </source>
</evidence>